<reference evidence="2" key="1">
    <citation type="submission" date="2021-12" db="EMBL/GenBank/DDBJ databases">
        <title>Curvularia clavata genome.</title>
        <authorList>
            <person name="Cao Y."/>
        </authorList>
    </citation>
    <scope>NUCLEOTIDE SEQUENCE</scope>
    <source>
        <strain evidence="2">Yc1106</strain>
    </source>
</reference>
<sequence>MEASSDSSLSLPPHGRDSSPELGSSSRVTTYNKYTGRPIRKSAGKIKKPEGFVDLPASDESEGDEDDDDDDDEARGRATKQKNERLKKRKRGPSPPSPSLNPIIYEEELEDMTDLEELGAFRRETRRPSQQTMLQFNVPLGFHGPLFVKLESNFMENNKDALHEMKPGKPKKARTALVEPASTVQYRGFTDLPPELRNTIYRHLFARKDQDDILKIPVIRYGPSGALSRSAQFLRTCKLVYSEGCSVLYGENTFSFHRHYATRCTFWEAVPKEIGYQDVLHFLKMIGPENLQYLRDIKWSFDDAYPRDTPYLSCNEERRYLNDEYLISCLRILRNAKLRKITLFFGGRRQLQCTDFRFLHYLEQIKADEVVQSTDRFYSYRDKAHPLAWSEIKAAMTRKKKLYDRE</sequence>
<evidence type="ECO:0000313" key="3">
    <source>
        <dbReference type="Proteomes" id="UP001056012"/>
    </source>
</evidence>
<dbReference type="Proteomes" id="UP001056012">
    <property type="component" value="Chromosome 2"/>
</dbReference>
<dbReference type="OrthoDB" id="5372935at2759"/>
<evidence type="ECO:0000256" key="1">
    <source>
        <dbReference type="SAM" id="MobiDB-lite"/>
    </source>
</evidence>
<organism evidence="2 3">
    <name type="scientific">Curvularia clavata</name>
    <dbReference type="NCBI Taxonomy" id="95742"/>
    <lineage>
        <taxon>Eukaryota</taxon>
        <taxon>Fungi</taxon>
        <taxon>Dikarya</taxon>
        <taxon>Ascomycota</taxon>
        <taxon>Pezizomycotina</taxon>
        <taxon>Dothideomycetes</taxon>
        <taxon>Pleosporomycetidae</taxon>
        <taxon>Pleosporales</taxon>
        <taxon>Pleosporineae</taxon>
        <taxon>Pleosporaceae</taxon>
        <taxon>Curvularia</taxon>
    </lineage>
</organism>
<name>A0A9Q8Z3A3_CURCL</name>
<dbReference type="AlphaFoldDB" id="A0A9Q8Z3A3"/>
<keyword evidence="3" id="KW-1185">Reference proteome</keyword>
<dbReference type="EMBL" id="CP089275">
    <property type="protein sequence ID" value="USP75194.1"/>
    <property type="molecule type" value="Genomic_DNA"/>
</dbReference>
<feature type="compositionally biased region" description="Polar residues" evidence="1">
    <location>
        <begin position="1"/>
        <end position="10"/>
    </location>
</feature>
<proteinExistence type="predicted"/>
<accession>A0A9Q8Z3A3</accession>
<gene>
    <name evidence="2" type="ORF">yc1106_02468</name>
</gene>
<dbReference type="InterPro" id="IPR038883">
    <property type="entry name" value="AN11006-like"/>
</dbReference>
<feature type="compositionally biased region" description="Polar residues" evidence="1">
    <location>
        <begin position="21"/>
        <end position="33"/>
    </location>
</feature>
<feature type="region of interest" description="Disordered" evidence="1">
    <location>
        <begin position="1"/>
        <end position="102"/>
    </location>
</feature>
<dbReference type="VEuPathDB" id="FungiDB:yc1106_02468"/>
<dbReference type="PANTHER" id="PTHR42085">
    <property type="entry name" value="F-BOX DOMAIN-CONTAINING PROTEIN"/>
    <property type="match status" value="1"/>
</dbReference>
<dbReference type="PANTHER" id="PTHR42085:SF1">
    <property type="entry name" value="F-BOX DOMAIN-CONTAINING PROTEIN"/>
    <property type="match status" value="1"/>
</dbReference>
<protein>
    <submittedName>
        <fullName evidence="2">Uncharacterized protein</fullName>
    </submittedName>
</protein>
<feature type="compositionally biased region" description="Basic residues" evidence="1">
    <location>
        <begin position="77"/>
        <end position="92"/>
    </location>
</feature>
<evidence type="ECO:0000313" key="2">
    <source>
        <dbReference type="EMBL" id="USP75194.1"/>
    </source>
</evidence>
<feature type="compositionally biased region" description="Acidic residues" evidence="1">
    <location>
        <begin position="57"/>
        <end position="73"/>
    </location>
</feature>